<evidence type="ECO:0000256" key="9">
    <source>
        <dbReference type="SAM" id="Phobius"/>
    </source>
</evidence>
<protein>
    <submittedName>
        <fullName evidence="10">Uncharacterized protein</fullName>
    </submittedName>
</protein>
<comment type="catalytic activity">
    <reaction evidence="1">
        <text>riboflavin(in) = riboflavin(out)</text>
        <dbReference type="Rhea" id="RHEA:35015"/>
        <dbReference type="ChEBI" id="CHEBI:57986"/>
    </reaction>
</comment>
<dbReference type="Pfam" id="PF06237">
    <property type="entry name" value="SLC52_ribofla_tr"/>
    <property type="match status" value="1"/>
</dbReference>
<feature type="transmembrane region" description="Helical" evidence="9">
    <location>
        <begin position="165"/>
        <end position="185"/>
    </location>
</feature>
<keyword evidence="4" id="KW-0813">Transport</keyword>
<evidence type="ECO:0000256" key="7">
    <source>
        <dbReference type="ARBA" id="ARBA00022989"/>
    </source>
</evidence>
<dbReference type="InterPro" id="IPR036259">
    <property type="entry name" value="MFS_trans_sf"/>
</dbReference>
<dbReference type="GO" id="GO:0032217">
    <property type="term" value="F:riboflavin transmembrane transporter activity"/>
    <property type="evidence" value="ECO:0007669"/>
    <property type="project" value="InterPro"/>
</dbReference>
<evidence type="ECO:0000256" key="6">
    <source>
        <dbReference type="ARBA" id="ARBA00022692"/>
    </source>
</evidence>
<keyword evidence="5" id="KW-1003">Cell membrane</keyword>
<feature type="transmembrane region" description="Helical" evidence="9">
    <location>
        <begin position="276"/>
        <end position="292"/>
    </location>
</feature>
<evidence type="ECO:0000256" key="5">
    <source>
        <dbReference type="ARBA" id="ARBA00022475"/>
    </source>
</evidence>
<dbReference type="AlphaFoldDB" id="A0A9K3GH75"/>
<organism evidence="10 11">
    <name type="scientific">Kipferlia bialata</name>
    <dbReference type="NCBI Taxonomy" id="797122"/>
    <lineage>
        <taxon>Eukaryota</taxon>
        <taxon>Metamonada</taxon>
        <taxon>Carpediemonas-like organisms</taxon>
        <taxon>Kipferlia</taxon>
    </lineage>
</organism>
<evidence type="ECO:0000256" key="2">
    <source>
        <dbReference type="ARBA" id="ARBA00004651"/>
    </source>
</evidence>
<reference evidence="10 11" key="1">
    <citation type="journal article" date="2018" name="PLoS ONE">
        <title>The draft genome of Kipferlia bialata reveals reductive genome evolution in fornicate parasites.</title>
        <authorList>
            <person name="Tanifuji G."/>
            <person name="Takabayashi S."/>
            <person name="Kume K."/>
            <person name="Takagi M."/>
            <person name="Nakayama T."/>
            <person name="Kamikawa R."/>
            <person name="Inagaki Y."/>
            <person name="Hashimoto T."/>
        </authorList>
    </citation>
    <scope>NUCLEOTIDE SEQUENCE [LARGE SCALE GENOMIC DNA]</scope>
    <source>
        <strain evidence="10">NY0173</strain>
    </source>
</reference>
<sequence>MSRFLGTVLHLCLGFGPFTLINALWSEAPFFIKTLPEGDAISSHITVCYNLANILPFLMVVMRGRKTGGMRDGTVLLLLFSIGCLVCVGLATAWDVTVDDVSVMVLLASFMAGIVGCTAIVFTFSYVANSDPYYTSITSTGLTVSGMVTALLGNVQIGLEDPQVSLFWWLVLPMQAVSVIAVVVLNTEASQKAYKAGADRSSPSYEETEGLLLGGSGSGGMEPWAGSQTQNRIPPPPLSAYVTPCVHMLWTSLLIYTLTPSLLPYATDRYGDDQSQVMSVLNTVYTVFNFLGRLGSIIDKGSPLVLNIFQTGLLTYFAYFAVSDVYIIPMGLYVEVAWQAFVAGYVATIVYTLLTRPAYRRRHSLLSGQIGVDQDKTIKRWIGLSNQAGSLLASGIGLLFSHYLGA</sequence>
<evidence type="ECO:0000256" key="3">
    <source>
        <dbReference type="ARBA" id="ARBA00006366"/>
    </source>
</evidence>
<feature type="transmembrane region" description="Helical" evidence="9">
    <location>
        <begin position="140"/>
        <end position="159"/>
    </location>
</feature>
<dbReference type="InterPro" id="IPR009357">
    <property type="entry name" value="Riboflavin_transptr"/>
</dbReference>
<feature type="transmembrane region" description="Helical" evidence="9">
    <location>
        <begin position="336"/>
        <end position="354"/>
    </location>
</feature>
<evidence type="ECO:0000256" key="4">
    <source>
        <dbReference type="ARBA" id="ARBA00022448"/>
    </source>
</evidence>
<dbReference type="SUPFAM" id="SSF103473">
    <property type="entry name" value="MFS general substrate transporter"/>
    <property type="match status" value="1"/>
</dbReference>
<evidence type="ECO:0000313" key="11">
    <source>
        <dbReference type="Proteomes" id="UP000265618"/>
    </source>
</evidence>
<comment type="caution">
    <text evidence="10">The sequence shown here is derived from an EMBL/GenBank/DDBJ whole genome shotgun (WGS) entry which is preliminary data.</text>
</comment>
<comment type="subcellular location">
    <subcellularLocation>
        <location evidence="2">Cell membrane</location>
        <topology evidence="2">Multi-pass membrane protein</topology>
    </subcellularLocation>
</comment>
<feature type="transmembrane region" description="Helical" evidence="9">
    <location>
        <begin position="304"/>
        <end position="330"/>
    </location>
</feature>
<gene>
    <name evidence="10" type="ORF">KIPB_003399</name>
</gene>
<feature type="transmembrane region" description="Helical" evidence="9">
    <location>
        <begin position="106"/>
        <end position="128"/>
    </location>
</feature>
<keyword evidence="8 9" id="KW-0472">Membrane</keyword>
<dbReference type="GO" id="GO:0005886">
    <property type="term" value="C:plasma membrane"/>
    <property type="evidence" value="ECO:0007669"/>
    <property type="project" value="UniProtKB-SubCell"/>
</dbReference>
<dbReference type="PANTHER" id="PTHR12929">
    <property type="entry name" value="SOLUTE CARRIER FAMILY 52"/>
    <property type="match status" value="1"/>
</dbReference>
<comment type="similarity">
    <text evidence="3">Belongs to the riboflavin transporter family.</text>
</comment>
<feature type="transmembrane region" description="Helical" evidence="9">
    <location>
        <begin position="74"/>
        <end position="94"/>
    </location>
</feature>
<dbReference type="Proteomes" id="UP000265618">
    <property type="component" value="Unassembled WGS sequence"/>
</dbReference>
<evidence type="ECO:0000256" key="8">
    <source>
        <dbReference type="ARBA" id="ARBA00023136"/>
    </source>
</evidence>
<feature type="transmembrane region" description="Helical" evidence="9">
    <location>
        <begin position="42"/>
        <end position="62"/>
    </location>
</feature>
<accession>A0A9K3GH75</accession>
<name>A0A9K3GH75_9EUKA</name>
<evidence type="ECO:0000256" key="1">
    <source>
        <dbReference type="ARBA" id="ARBA00000215"/>
    </source>
</evidence>
<feature type="transmembrane region" description="Helical" evidence="9">
    <location>
        <begin position="238"/>
        <end position="256"/>
    </location>
</feature>
<keyword evidence="7 9" id="KW-1133">Transmembrane helix</keyword>
<proteinExistence type="inferred from homology"/>
<keyword evidence="6 9" id="KW-0812">Transmembrane</keyword>
<dbReference type="EMBL" id="BDIP01000648">
    <property type="protein sequence ID" value="GIQ82290.1"/>
    <property type="molecule type" value="Genomic_DNA"/>
</dbReference>
<evidence type="ECO:0000313" key="10">
    <source>
        <dbReference type="EMBL" id="GIQ82290.1"/>
    </source>
</evidence>
<keyword evidence="11" id="KW-1185">Reference proteome</keyword>